<dbReference type="PROSITE" id="PS00801">
    <property type="entry name" value="TRANSKETOLASE_1"/>
    <property type="match status" value="1"/>
</dbReference>
<dbReference type="Gene3D" id="3.40.50.970">
    <property type="match status" value="2"/>
</dbReference>
<accession>A0A1X6NMH3</accession>
<dbReference type="InterPro" id="IPR029061">
    <property type="entry name" value="THDP-binding"/>
</dbReference>
<evidence type="ECO:0000256" key="6">
    <source>
        <dbReference type="ARBA" id="ARBA00022842"/>
    </source>
</evidence>
<feature type="domain" description="Transketolase N-terminal" evidence="8">
    <location>
        <begin position="76"/>
        <end position="408"/>
    </location>
</feature>
<dbReference type="EMBL" id="KV919418">
    <property type="protein sequence ID" value="OSX69750.1"/>
    <property type="molecule type" value="Genomic_DNA"/>
</dbReference>
<evidence type="ECO:0000256" key="4">
    <source>
        <dbReference type="ARBA" id="ARBA00022679"/>
    </source>
</evidence>
<gene>
    <name evidence="9" type="ORF">BU14_1215s0003</name>
</gene>
<evidence type="ECO:0000259" key="8">
    <source>
        <dbReference type="Pfam" id="PF00456"/>
    </source>
</evidence>
<keyword evidence="5" id="KW-0479">Metal-binding</keyword>
<dbReference type="InterPro" id="IPR005474">
    <property type="entry name" value="Transketolase_N"/>
</dbReference>
<evidence type="ECO:0000256" key="3">
    <source>
        <dbReference type="ARBA" id="ARBA00007131"/>
    </source>
</evidence>
<dbReference type="OrthoDB" id="10267175at2759"/>
<dbReference type="PANTHER" id="PTHR43522:SF2">
    <property type="entry name" value="TRANSKETOLASE 1-RELATED"/>
    <property type="match status" value="1"/>
</dbReference>
<name>A0A1X6NMH3_PORUM</name>
<dbReference type="Pfam" id="PF00456">
    <property type="entry name" value="Transketolase_N"/>
    <property type="match status" value="1"/>
</dbReference>
<evidence type="ECO:0000256" key="1">
    <source>
        <dbReference type="ARBA" id="ARBA00001946"/>
    </source>
</evidence>
<dbReference type="Proteomes" id="UP000218209">
    <property type="component" value="Unassembled WGS sequence"/>
</dbReference>
<evidence type="ECO:0000256" key="7">
    <source>
        <dbReference type="ARBA" id="ARBA00023052"/>
    </source>
</evidence>
<dbReference type="CDD" id="cd02012">
    <property type="entry name" value="TPP_TK"/>
    <property type="match status" value="1"/>
</dbReference>
<dbReference type="GO" id="GO:0005829">
    <property type="term" value="C:cytosol"/>
    <property type="evidence" value="ECO:0007669"/>
    <property type="project" value="TreeGrafter"/>
</dbReference>
<keyword evidence="4" id="KW-0808">Transferase</keyword>
<evidence type="ECO:0000256" key="2">
    <source>
        <dbReference type="ARBA" id="ARBA00001964"/>
    </source>
</evidence>
<protein>
    <recommendedName>
        <fullName evidence="8">Transketolase N-terminal domain-containing protein</fullName>
    </recommendedName>
</protein>
<dbReference type="SUPFAM" id="SSF52518">
    <property type="entry name" value="Thiamin diphosphate-binding fold (THDP-binding)"/>
    <property type="match status" value="1"/>
</dbReference>
<dbReference type="PANTHER" id="PTHR43522">
    <property type="entry name" value="TRANSKETOLASE"/>
    <property type="match status" value="1"/>
</dbReference>
<dbReference type="GO" id="GO:0004802">
    <property type="term" value="F:transketolase activity"/>
    <property type="evidence" value="ECO:0007669"/>
    <property type="project" value="TreeGrafter"/>
</dbReference>
<proteinExistence type="inferred from homology"/>
<comment type="cofactor">
    <cofactor evidence="1">
        <name>Mg(2+)</name>
        <dbReference type="ChEBI" id="CHEBI:18420"/>
    </cofactor>
</comment>
<organism evidence="9 10">
    <name type="scientific">Porphyra umbilicalis</name>
    <name type="common">Purple laver</name>
    <name type="synonym">Red alga</name>
    <dbReference type="NCBI Taxonomy" id="2786"/>
    <lineage>
        <taxon>Eukaryota</taxon>
        <taxon>Rhodophyta</taxon>
        <taxon>Bangiophyceae</taxon>
        <taxon>Bangiales</taxon>
        <taxon>Bangiaceae</taxon>
        <taxon>Porphyra</taxon>
    </lineage>
</organism>
<dbReference type="GO" id="GO:0006098">
    <property type="term" value="P:pentose-phosphate shunt"/>
    <property type="evidence" value="ECO:0007669"/>
    <property type="project" value="TreeGrafter"/>
</dbReference>
<dbReference type="FunFam" id="3.40.50.970:FF:000004">
    <property type="entry name" value="Transketolase"/>
    <property type="match status" value="1"/>
</dbReference>
<evidence type="ECO:0000256" key="5">
    <source>
        <dbReference type="ARBA" id="ARBA00022723"/>
    </source>
</evidence>
<dbReference type="AlphaFoldDB" id="A0A1X6NMH3"/>
<keyword evidence="10" id="KW-1185">Reference proteome</keyword>
<evidence type="ECO:0000313" key="9">
    <source>
        <dbReference type="EMBL" id="OSX69750.1"/>
    </source>
</evidence>
<dbReference type="InterPro" id="IPR033247">
    <property type="entry name" value="Transketolase_fam"/>
</dbReference>
<sequence length="452" mass="47590">MAFVAAPPSTGRLTAVRSAASAVALRPARSVWAGARLGGGRAATRRPVAAGVVRMDAATTSLPKEQLKTGEPFTDTCVNTIRFLAIDAVEKASSGHPGMPMGMAPTAFALFDKHLRFNPKNPKFINRDRFVLSAGHGSMLIYALLYLYGFDSVSMDDIKQFRQLNSKTPGHPESNDTPGVEVTTGPLGQGICNAVGMAIAEAHAAATYNTDEFTVIDNYTYAIMGDGCVMEGMSSEASSLAGHLKLGKLIAIYDDNSISIDGSTDLAMSENTSDRYRSYGWQVIDVPDGNSDLAAIEAAIEEAKACTDKPSLINIVTTIGYGSPNKANTAASHGSALGEDEVAATREALNWKYAAFEVPDEVLTHTRAKIETGAAQQAAWEEMFSRYKAAEPEKAAAFEAAVVEGALPGDWEAKLQAFAADAEPAATRKASAGILQILAGAFPNIVGGSADL</sequence>
<keyword evidence="6" id="KW-0460">Magnesium</keyword>
<dbReference type="InterPro" id="IPR049557">
    <property type="entry name" value="Transketolase_CS"/>
</dbReference>
<dbReference type="GO" id="GO:0046872">
    <property type="term" value="F:metal ion binding"/>
    <property type="evidence" value="ECO:0007669"/>
    <property type="project" value="UniProtKB-KW"/>
</dbReference>
<comment type="similarity">
    <text evidence="3">Belongs to the transketolase family.</text>
</comment>
<reference evidence="9 10" key="1">
    <citation type="submission" date="2017-03" db="EMBL/GenBank/DDBJ databases">
        <title>WGS assembly of Porphyra umbilicalis.</title>
        <authorList>
            <person name="Brawley S.H."/>
            <person name="Blouin N.A."/>
            <person name="Ficko-Blean E."/>
            <person name="Wheeler G.L."/>
            <person name="Lohr M."/>
            <person name="Goodson H.V."/>
            <person name="Jenkins J.W."/>
            <person name="Blaby-Haas C.E."/>
            <person name="Helliwell K.E."/>
            <person name="Chan C."/>
            <person name="Marriage T."/>
            <person name="Bhattacharya D."/>
            <person name="Klein A.S."/>
            <person name="Badis Y."/>
            <person name="Brodie J."/>
            <person name="Cao Y."/>
            <person name="Collen J."/>
            <person name="Dittami S.M."/>
            <person name="Gachon C.M."/>
            <person name="Green B.R."/>
            <person name="Karpowicz S."/>
            <person name="Kim J.W."/>
            <person name="Kudahl U."/>
            <person name="Lin S."/>
            <person name="Michel G."/>
            <person name="Mittag M."/>
            <person name="Olson B.J."/>
            <person name="Pangilinan J."/>
            <person name="Peng Y."/>
            <person name="Qiu H."/>
            <person name="Shu S."/>
            <person name="Singer J.T."/>
            <person name="Smith A.G."/>
            <person name="Sprecher B.N."/>
            <person name="Wagner V."/>
            <person name="Wang W."/>
            <person name="Wang Z.-Y."/>
            <person name="Yan J."/>
            <person name="Yarish C."/>
            <person name="Zoeuner-Riek S."/>
            <person name="Zhuang Y."/>
            <person name="Zou Y."/>
            <person name="Lindquist E.A."/>
            <person name="Grimwood J."/>
            <person name="Barry K."/>
            <person name="Rokhsar D.S."/>
            <person name="Schmutz J."/>
            <person name="Stiller J.W."/>
            <person name="Grossman A.R."/>
            <person name="Prochnik S.E."/>
        </authorList>
    </citation>
    <scope>NUCLEOTIDE SEQUENCE [LARGE SCALE GENOMIC DNA]</scope>
    <source>
        <strain evidence="9">4086291</strain>
    </source>
</reference>
<feature type="non-terminal residue" evidence="9">
    <location>
        <position position="452"/>
    </location>
</feature>
<comment type="cofactor">
    <cofactor evidence="2">
        <name>thiamine diphosphate</name>
        <dbReference type="ChEBI" id="CHEBI:58937"/>
    </cofactor>
</comment>
<evidence type="ECO:0000313" key="10">
    <source>
        <dbReference type="Proteomes" id="UP000218209"/>
    </source>
</evidence>
<keyword evidence="7" id="KW-0786">Thiamine pyrophosphate</keyword>